<dbReference type="SUPFAM" id="SSF53335">
    <property type="entry name" value="S-adenosyl-L-methionine-dependent methyltransferases"/>
    <property type="match status" value="1"/>
</dbReference>
<name>A0A8H6YJH5_9AGAR</name>
<dbReference type="Gene3D" id="3.40.50.150">
    <property type="entry name" value="Vaccinia Virus protein VP39"/>
    <property type="match status" value="1"/>
</dbReference>
<evidence type="ECO:0000313" key="2">
    <source>
        <dbReference type="Proteomes" id="UP000620124"/>
    </source>
</evidence>
<keyword evidence="1" id="KW-0808">Transferase</keyword>
<protein>
    <submittedName>
        <fullName evidence="1">Methyltransferase str2</fullName>
    </submittedName>
</protein>
<organism evidence="1 2">
    <name type="scientific">Mycena venus</name>
    <dbReference type="NCBI Taxonomy" id="2733690"/>
    <lineage>
        <taxon>Eukaryota</taxon>
        <taxon>Fungi</taxon>
        <taxon>Dikarya</taxon>
        <taxon>Basidiomycota</taxon>
        <taxon>Agaricomycotina</taxon>
        <taxon>Agaricomycetes</taxon>
        <taxon>Agaricomycetidae</taxon>
        <taxon>Agaricales</taxon>
        <taxon>Marasmiineae</taxon>
        <taxon>Mycenaceae</taxon>
        <taxon>Mycena</taxon>
    </lineage>
</organism>
<dbReference type="InterPro" id="IPR029063">
    <property type="entry name" value="SAM-dependent_MTases_sf"/>
</dbReference>
<dbReference type="CDD" id="cd02440">
    <property type="entry name" value="AdoMet_MTases"/>
    <property type="match status" value="1"/>
</dbReference>
<dbReference type="GO" id="GO:0032259">
    <property type="term" value="P:methylation"/>
    <property type="evidence" value="ECO:0007669"/>
    <property type="project" value="UniProtKB-KW"/>
</dbReference>
<dbReference type="PANTHER" id="PTHR43591">
    <property type="entry name" value="METHYLTRANSFERASE"/>
    <property type="match status" value="1"/>
</dbReference>
<evidence type="ECO:0000313" key="1">
    <source>
        <dbReference type="EMBL" id="KAF7362280.1"/>
    </source>
</evidence>
<dbReference type="GO" id="GO:0008168">
    <property type="term" value="F:methyltransferase activity"/>
    <property type="evidence" value="ECO:0007669"/>
    <property type="project" value="UniProtKB-KW"/>
</dbReference>
<dbReference type="Pfam" id="PF13489">
    <property type="entry name" value="Methyltransf_23"/>
    <property type="match status" value="1"/>
</dbReference>
<keyword evidence="2" id="KW-1185">Reference proteome</keyword>
<proteinExistence type="predicted"/>
<accession>A0A8H6YJH5</accession>
<gene>
    <name evidence="1" type="ORF">MVEN_00574500</name>
</gene>
<keyword evidence="1" id="KW-0489">Methyltransferase</keyword>
<dbReference type="OrthoDB" id="506498at2759"/>
<dbReference type="EMBL" id="JACAZI010000004">
    <property type="protein sequence ID" value="KAF7362280.1"/>
    <property type="molecule type" value="Genomic_DNA"/>
</dbReference>
<dbReference type="Proteomes" id="UP000620124">
    <property type="component" value="Unassembled WGS sequence"/>
</dbReference>
<sequence length="273" mass="30179">MPEVEKTPYVLVNDEVEWARLDAMHNGIAKFLNHELTPAPLGKPRNILEIGAGSGAWAIQAAKLYPDAEVLAVDMNPIPSRPLPPNVRYQNLNVLQPFPFEAGSFDVVHIRLVLCHLPDAHSVLSRIIDLVSPGGWLLIDDIDWTENFENLDKAPGIKAGLTALVKSMEAEAGDPHYGKSLKPYLDACDRLSEVHVREVDLPVYPIPKEPGLAGLTEMMRKALVGAIGAAKVSEATVGITKEVQQNFLAEMAREDMEWQYSCQLYFAHVKKRA</sequence>
<reference evidence="1" key="1">
    <citation type="submission" date="2020-05" db="EMBL/GenBank/DDBJ databases">
        <title>Mycena genomes resolve the evolution of fungal bioluminescence.</title>
        <authorList>
            <person name="Tsai I.J."/>
        </authorList>
    </citation>
    <scope>NUCLEOTIDE SEQUENCE</scope>
    <source>
        <strain evidence="1">CCC161011</strain>
    </source>
</reference>
<dbReference type="AlphaFoldDB" id="A0A8H6YJH5"/>
<comment type="caution">
    <text evidence="1">The sequence shown here is derived from an EMBL/GenBank/DDBJ whole genome shotgun (WGS) entry which is preliminary data.</text>
</comment>